<comment type="caution">
    <text evidence="1">The sequence shown here is derived from an EMBL/GenBank/DDBJ whole genome shotgun (WGS) entry which is preliminary data.</text>
</comment>
<dbReference type="EMBL" id="JABSTQ010010676">
    <property type="protein sequence ID" value="KAG0418998.1"/>
    <property type="molecule type" value="Genomic_DNA"/>
</dbReference>
<dbReference type="Proteomes" id="UP000805193">
    <property type="component" value="Unassembled WGS sequence"/>
</dbReference>
<protein>
    <submittedName>
        <fullName evidence="1">Uncharacterized protein</fullName>
    </submittedName>
</protein>
<evidence type="ECO:0000313" key="2">
    <source>
        <dbReference type="Proteomes" id="UP000805193"/>
    </source>
</evidence>
<sequence>MASVVAVSTWVLVACAFSLASAAPSCKTIDEFKYRRITCDNFDSAADFSEKLPREPSDKPTWLLIQNSHVPFIPPGAFAGLNVAVLQFKFVTVDTFDQNTPETNPFFGLESSLLRVYFYYGSSLPASWGMLSNMYEMEEVQLVHYVGLNLTRDFNLLHHNIKTVYIVACNISSVDSDWLASLNNLEALVIRETDLRNFSRSWLPRPAPRFTTLDLPGNLLTKFPEELDESIPSLAFVNVERNRITTFEELPLGLLNRFGVQVNMMFNPVHCDCKLQFMLAYPSKWHYFLCHTPKKADVFDKYILDLTKEQLCETTD</sequence>
<name>A0AC60PFM6_IXOPE</name>
<organism evidence="1 2">
    <name type="scientific">Ixodes persulcatus</name>
    <name type="common">Taiga tick</name>
    <dbReference type="NCBI Taxonomy" id="34615"/>
    <lineage>
        <taxon>Eukaryota</taxon>
        <taxon>Metazoa</taxon>
        <taxon>Ecdysozoa</taxon>
        <taxon>Arthropoda</taxon>
        <taxon>Chelicerata</taxon>
        <taxon>Arachnida</taxon>
        <taxon>Acari</taxon>
        <taxon>Parasitiformes</taxon>
        <taxon>Ixodida</taxon>
        <taxon>Ixodoidea</taxon>
        <taxon>Ixodidae</taxon>
        <taxon>Ixodinae</taxon>
        <taxon>Ixodes</taxon>
    </lineage>
</organism>
<proteinExistence type="predicted"/>
<keyword evidence="2" id="KW-1185">Reference proteome</keyword>
<gene>
    <name evidence="1" type="ORF">HPB47_004442</name>
</gene>
<reference evidence="1 2" key="1">
    <citation type="journal article" date="2020" name="Cell">
        <title>Large-Scale Comparative Analyses of Tick Genomes Elucidate Their Genetic Diversity and Vector Capacities.</title>
        <authorList>
            <consortium name="Tick Genome and Microbiome Consortium (TIGMIC)"/>
            <person name="Jia N."/>
            <person name="Wang J."/>
            <person name="Shi W."/>
            <person name="Du L."/>
            <person name="Sun Y."/>
            <person name="Zhan W."/>
            <person name="Jiang J.F."/>
            <person name="Wang Q."/>
            <person name="Zhang B."/>
            <person name="Ji P."/>
            <person name="Bell-Sakyi L."/>
            <person name="Cui X.M."/>
            <person name="Yuan T.T."/>
            <person name="Jiang B.G."/>
            <person name="Yang W.F."/>
            <person name="Lam T.T."/>
            <person name="Chang Q.C."/>
            <person name="Ding S.J."/>
            <person name="Wang X.J."/>
            <person name="Zhu J.G."/>
            <person name="Ruan X.D."/>
            <person name="Zhao L."/>
            <person name="Wei J.T."/>
            <person name="Ye R.Z."/>
            <person name="Que T.C."/>
            <person name="Du C.H."/>
            <person name="Zhou Y.H."/>
            <person name="Cheng J.X."/>
            <person name="Dai P.F."/>
            <person name="Guo W.B."/>
            <person name="Han X.H."/>
            <person name="Huang E.J."/>
            <person name="Li L.F."/>
            <person name="Wei W."/>
            <person name="Gao Y.C."/>
            <person name="Liu J.Z."/>
            <person name="Shao H.Z."/>
            <person name="Wang X."/>
            <person name="Wang C.C."/>
            <person name="Yang T.C."/>
            <person name="Huo Q.B."/>
            <person name="Li W."/>
            <person name="Chen H.Y."/>
            <person name="Chen S.E."/>
            <person name="Zhou L.G."/>
            <person name="Ni X.B."/>
            <person name="Tian J.H."/>
            <person name="Sheng Y."/>
            <person name="Liu T."/>
            <person name="Pan Y.S."/>
            <person name="Xia L.Y."/>
            <person name="Li J."/>
            <person name="Zhao F."/>
            <person name="Cao W.C."/>
        </authorList>
    </citation>
    <scope>NUCLEOTIDE SEQUENCE [LARGE SCALE GENOMIC DNA]</scope>
    <source>
        <strain evidence="1">Iper-2018</strain>
    </source>
</reference>
<accession>A0AC60PFM6</accession>
<evidence type="ECO:0000313" key="1">
    <source>
        <dbReference type="EMBL" id="KAG0418998.1"/>
    </source>
</evidence>